<feature type="domain" description="Sulfatase N-terminal" evidence="13">
    <location>
        <begin position="260"/>
        <end position="555"/>
    </location>
</feature>
<dbReference type="AlphaFoldDB" id="U4TSH9"/>
<name>U4TSH9_9LACO</name>
<evidence type="ECO:0000256" key="7">
    <source>
        <dbReference type="ARBA" id="ARBA00023136"/>
    </source>
</evidence>
<reference evidence="15" key="1">
    <citation type="journal article" date="2013" name="Genome Announc.">
        <title>Whole-Genome Sequencing of Lactobacillus shenzhenensis Strain LY-73T.</title>
        <authorList>
            <person name="Lin Z."/>
            <person name="Liu Z."/>
            <person name="Yang R."/>
            <person name="Zou Y."/>
            <person name="Wan D."/>
            <person name="Chen J."/>
            <person name="Guo M."/>
            <person name="Zhao J."/>
            <person name="Fang C."/>
            <person name="Yang R."/>
            <person name="Liu F."/>
        </authorList>
    </citation>
    <scope>NUCLEOTIDE SEQUENCE [LARGE SCALE GENOMIC DNA]</scope>
    <source>
        <strain evidence="15">LY-73</strain>
    </source>
</reference>
<feature type="binding site" evidence="10">
    <location>
        <position position="488"/>
    </location>
    <ligand>
        <name>Mn(2+)</name>
        <dbReference type="ChEBI" id="CHEBI:29035"/>
    </ligand>
</feature>
<feature type="transmembrane region" description="Helical" evidence="12">
    <location>
        <begin position="168"/>
        <end position="186"/>
    </location>
</feature>
<feature type="transmembrane region" description="Helical" evidence="12">
    <location>
        <begin position="82"/>
        <end position="103"/>
    </location>
</feature>
<proteinExistence type="inferred from homology"/>
<feature type="binding site" evidence="10">
    <location>
        <position position="268"/>
    </location>
    <ligand>
        <name>Mn(2+)</name>
        <dbReference type="ChEBI" id="CHEBI:29035"/>
    </ligand>
</feature>
<evidence type="ECO:0000256" key="9">
    <source>
        <dbReference type="PIRSR" id="PIRSR005091-2"/>
    </source>
</evidence>
<dbReference type="InterPro" id="IPR017850">
    <property type="entry name" value="Alkaline_phosphatase_core_sf"/>
</dbReference>
<dbReference type="Gene3D" id="3.40.720.10">
    <property type="entry name" value="Alkaline Phosphatase, subunit A"/>
    <property type="match status" value="1"/>
</dbReference>
<feature type="transmembrane region" description="Helical" evidence="12">
    <location>
        <begin position="138"/>
        <end position="156"/>
    </location>
</feature>
<evidence type="ECO:0000313" key="14">
    <source>
        <dbReference type="EMBL" id="ERL66380.1"/>
    </source>
</evidence>
<dbReference type="HOGENOM" id="CLU_021310_0_0_9"/>
<evidence type="ECO:0000256" key="1">
    <source>
        <dbReference type="ARBA" id="ARBA00004651"/>
    </source>
</evidence>
<comment type="subcellular location">
    <subcellularLocation>
        <location evidence="1">Cell membrane</location>
        <topology evidence="1">Multi-pass membrane protein</topology>
    </subcellularLocation>
</comment>
<keyword evidence="15" id="KW-1185">Reference proteome</keyword>
<comment type="similarity">
    <text evidence="3">Belongs to the LTA synthase family.</text>
</comment>
<dbReference type="SUPFAM" id="SSF53649">
    <property type="entry name" value="Alkaline phosphatase-like"/>
    <property type="match status" value="1"/>
</dbReference>
<feature type="compositionally biased region" description="Low complexity" evidence="11">
    <location>
        <begin position="728"/>
        <end position="738"/>
    </location>
</feature>
<feature type="compositionally biased region" description="Polar residues" evidence="11">
    <location>
        <begin position="678"/>
        <end position="695"/>
    </location>
</feature>
<dbReference type="PANTHER" id="PTHR47371:SF3">
    <property type="entry name" value="PHOSPHOGLYCEROL TRANSFERASE I"/>
    <property type="match status" value="1"/>
</dbReference>
<evidence type="ECO:0000256" key="11">
    <source>
        <dbReference type="SAM" id="MobiDB-lite"/>
    </source>
</evidence>
<protein>
    <submittedName>
        <fullName evidence="14">LtaS1</fullName>
    </submittedName>
</protein>
<dbReference type="Gene3D" id="3.30.1120.170">
    <property type="match status" value="1"/>
</dbReference>
<feature type="binding site" evidence="10">
    <location>
        <position position="312"/>
    </location>
    <ligand>
        <name>Mn(2+)</name>
        <dbReference type="ChEBI" id="CHEBI:29035"/>
    </ligand>
</feature>
<evidence type="ECO:0000256" key="5">
    <source>
        <dbReference type="ARBA" id="ARBA00022692"/>
    </source>
</evidence>
<dbReference type="EMBL" id="KI271582">
    <property type="protein sequence ID" value="ERL66380.1"/>
    <property type="molecule type" value="Genomic_DNA"/>
</dbReference>
<dbReference type="GO" id="GO:0046872">
    <property type="term" value="F:metal ion binding"/>
    <property type="evidence" value="ECO:0007669"/>
    <property type="project" value="UniProtKB-KW"/>
</dbReference>
<evidence type="ECO:0000256" key="8">
    <source>
        <dbReference type="PIRSR" id="PIRSR005091-1"/>
    </source>
</evidence>
<dbReference type="PIRSF" id="PIRSF005091">
    <property type="entry name" value="Mmb_sulf_HI1246"/>
    <property type="match status" value="1"/>
</dbReference>
<keyword evidence="4" id="KW-1003">Cell membrane</keyword>
<feature type="transmembrane region" description="Helical" evidence="12">
    <location>
        <begin position="54"/>
        <end position="75"/>
    </location>
</feature>
<keyword evidence="9" id="KW-0464">Manganese</keyword>
<sequence>MPLNTERITVMRKIQHWVGTRPRFTILLLVLFWAKCMLAYTVDFSLGVDNPYDMVILVINPLATTLFLFSLSYFIPHPKVAYWVLFGLYVANTLLLYSNIIYYRQFTDFLTLSTILNASKVSAGLGGSTLKLMTLHDVLYWLDVIIILLLLIRKAIPMNPKRYPSINAWACLTGSVFLFLFNLTLADISRPQLLTRTFDRNYIVKYLGIDSFMVYDAAKSAQNNQIRSQADGSDLGNVLQYTRSHYAAPNPQYFGAAKGKNVIIIHLESFEQFLINYKVDGKEVTPFLNSLYRSSNTLAFDNFYHQVGLGRTSDAENMLENSVYGISDGSVFTSLGSDNVFQAAPAILQQSQGYTSAVFHGNAGSFWNRDSVYKNLGFQYFFDNKYFDTSADNSIGYGLKDKLLFAESTKYLEQLQQPFYAKYITVTNHFPFTLTNTDSTFPKGDTGDITVDNYFRTANYLDQAVKEFFDYLKRSGLYENTLVMIYGDHYGLSNTNNLSLAKMFGRDASHWTAFDNAEMQKVPFMLTMPGLKGGLQHQYGGEIDVLPTLLHLLGVNTKPYVQFGTDLMSPQHDQTVIFRNNNFVTPNYTFVGGKGADSTVYDNHTGLPLTDLTDAEKETFNKLQDTVDNTLSLSDSLNTKNLLRFYTPADFTPVDPKEFDYRALWNKLQTTRDDKGTRSTSLYSADGDQTTTGLYQTDAPELQGDTSALTTVPADQLKREKTIAATESSSSSSSSSNSGTGNQPSR</sequence>
<gene>
    <name evidence="14" type="ORF">L248_0059</name>
</gene>
<dbReference type="GO" id="GO:0005886">
    <property type="term" value="C:plasma membrane"/>
    <property type="evidence" value="ECO:0007669"/>
    <property type="project" value="UniProtKB-SubCell"/>
</dbReference>
<comment type="pathway">
    <text evidence="2">Cell wall biogenesis; lipoteichoic acid biosynthesis.</text>
</comment>
<evidence type="ECO:0000256" key="4">
    <source>
        <dbReference type="ARBA" id="ARBA00022475"/>
    </source>
</evidence>
<accession>U4TSH9</accession>
<evidence type="ECO:0000256" key="3">
    <source>
        <dbReference type="ARBA" id="ARBA00009983"/>
    </source>
</evidence>
<dbReference type="CDD" id="cd16015">
    <property type="entry name" value="LTA_synthase"/>
    <property type="match status" value="1"/>
</dbReference>
<evidence type="ECO:0000256" key="6">
    <source>
        <dbReference type="ARBA" id="ARBA00022989"/>
    </source>
</evidence>
<feature type="transmembrane region" description="Helical" evidence="12">
    <location>
        <begin position="21"/>
        <end position="42"/>
    </location>
</feature>
<feature type="region of interest" description="Disordered" evidence="11">
    <location>
        <begin position="673"/>
        <end position="746"/>
    </location>
</feature>
<feature type="binding site" evidence="9">
    <location>
        <position position="429"/>
    </location>
    <ligand>
        <name>substrate</name>
    </ligand>
</feature>
<keyword evidence="9" id="KW-0479">Metal-binding</keyword>
<dbReference type="STRING" id="1231336.L248_0059"/>
<dbReference type="InterPro" id="IPR050448">
    <property type="entry name" value="OpgB/LTA_synthase_biosynth"/>
</dbReference>
<feature type="active site" evidence="8">
    <location>
        <position position="312"/>
    </location>
</feature>
<keyword evidence="7 12" id="KW-0472">Membrane</keyword>
<keyword evidence="6 12" id="KW-1133">Transmembrane helix</keyword>
<dbReference type="eggNOG" id="COG1368">
    <property type="taxonomic scope" value="Bacteria"/>
</dbReference>
<evidence type="ECO:0000256" key="12">
    <source>
        <dbReference type="SAM" id="Phobius"/>
    </source>
</evidence>
<dbReference type="Proteomes" id="UP000030647">
    <property type="component" value="Unassembled WGS sequence"/>
</dbReference>
<evidence type="ECO:0000313" key="15">
    <source>
        <dbReference type="Proteomes" id="UP000030647"/>
    </source>
</evidence>
<dbReference type="PANTHER" id="PTHR47371">
    <property type="entry name" value="LIPOTEICHOIC ACID SYNTHASE"/>
    <property type="match status" value="1"/>
</dbReference>
<evidence type="ECO:0000259" key="13">
    <source>
        <dbReference type="Pfam" id="PF00884"/>
    </source>
</evidence>
<dbReference type="InterPro" id="IPR000917">
    <property type="entry name" value="Sulfatase_N"/>
</dbReference>
<evidence type="ECO:0000256" key="10">
    <source>
        <dbReference type="PIRSR" id="PIRSR005091-3"/>
    </source>
</evidence>
<dbReference type="InterPro" id="IPR012160">
    <property type="entry name" value="LtaS-like"/>
</dbReference>
<keyword evidence="5 12" id="KW-0812">Transmembrane</keyword>
<evidence type="ECO:0000256" key="2">
    <source>
        <dbReference type="ARBA" id="ARBA00004936"/>
    </source>
</evidence>
<dbReference type="Pfam" id="PF00884">
    <property type="entry name" value="Sulfatase"/>
    <property type="match status" value="1"/>
</dbReference>
<feature type="binding site" evidence="10">
    <location>
        <position position="489"/>
    </location>
    <ligand>
        <name>Mn(2+)</name>
        <dbReference type="ChEBI" id="CHEBI:29035"/>
    </ligand>
</feature>
<organism evidence="14 15">
    <name type="scientific">Schleiferilactobacillus shenzhenensis LY-73</name>
    <dbReference type="NCBI Taxonomy" id="1231336"/>
    <lineage>
        <taxon>Bacteria</taxon>
        <taxon>Bacillati</taxon>
        <taxon>Bacillota</taxon>
        <taxon>Bacilli</taxon>
        <taxon>Lactobacillales</taxon>
        <taxon>Lactobacillaceae</taxon>
        <taxon>Schleiferilactobacillus</taxon>
    </lineage>
</organism>